<gene>
    <name evidence="8" type="ORF">LLUT_LOCUS35314</name>
</gene>
<keyword evidence="5 7" id="KW-0472">Membrane</keyword>
<keyword evidence="3" id="KW-0732">Signal</keyword>
<dbReference type="InterPro" id="IPR009606">
    <property type="entry name" value="DEAL/Modifying_wall_lignin1/2"/>
</dbReference>
<feature type="transmembrane region" description="Helical" evidence="7">
    <location>
        <begin position="89"/>
        <end position="116"/>
    </location>
</feature>
<dbReference type="PANTHER" id="PTHR31769">
    <property type="entry name" value="OS07G0462200 PROTEIN-RELATED"/>
    <property type="match status" value="1"/>
</dbReference>
<comment type="caution">
    <text evidence="8">The sequence shown here is derived from an EMBL/GenBank/DDBJ whole genome shotgun (WGS) entry which is preliminary data.</text>
</comment>
<name>A0AAV1YKV5_LUPLU</name>
<comment type="similarity">
    <text evidence="6">Belongs to the DESIGUAL family.</text>
</comment>
<evidence type="ECO:0000256" key="6">
    <source>
        <dbReference type="ARBA" id="ARBA00029467"/>
    </source>
</evidence>
<evidence type="ECO:0000256" key="2">
    <source>
        <dbReference type="ARBA" id="ARBA00022692"/>
    </source>
</evidence>
<evidence type="ECO:0000256" key="5">
    <source>
        <dbReference type="ARBA" id="ARBA00023136"/>
    </source>
</evidence>
<feature type="transmembrane region" description="Helical" evidence="7">
    <location>
        <begin position="52"/>
        <end position="77"/>
    </location>
</feature>
<proteinExistence type="inferred from homology"/>
<evidence type="ECO:0000256" key="7">
    <source>
        <dbReference type="SAM" id="Phobius"/>
    </source>
</evidence>
<dbReference type="InterPro" id="IPR036927">
    <property type="entry name" value="Cyt_c_oxase-like_su1_sf"/>
</dbReference>
<organism evidence="8 9">
    <name type="scientific">Lupinus luteus</name>
    <name type="common">European yellow lupine</name>
    <dbReference type="NCBI Taxonomy" id="3873"/>
    <lineage>
        <taxon>Eukaryota</taxon>
        <taxon>Viridiplantae</taxon>
        <taxon>Streptophyta</taxon>
        <taxon>Embryophyta</taxon>
        <taxon>Tracheophyta</taxon>
        <taxon>Spermatophyta</taxon>
        <taxon>Magnoliopsida</taxon>
        <taxon>eudicotyledons</taxon>
        <taxon>Gunneridae</taxon>
        <taxon>Pentapetalae</taxon>
        <taxon>rosids</taxon>
        <taxon>fabids</taxon>
        <taxon>Fabales</taxon>
        <taxon>Fabaceae</taxon>
        <taxon>Papilionoideae</taxon>
        <taxon>50 kb inversion clade</taxon>
        <taxon>genistoids sensu lato</taxon>
        <taxon>core genistoids</taxon>
        <taxon>Genisteae</taxon>
        <taxon>Lupinus</taxon>
    </lineage>
</organism>
<dbReference type="EMBL" id="CAXHTB010000025">
    <property type="protein sequence ID" value="CAL0334254.1"/>
    <property type="molecule type" value="Genomic_DNA"/>
</dbReference>
<evidence type="ECO:0000256" key="1">
    <source>
        <dbReference type="ARBA" id="ARBA00004127"/>
    </source>
</evidence>
<evidence type="ECO:0000313" key="9">
    <source>
        <dbReference type="Proteomes" id="UP001497480"/>
    </source>
</evidence>
<sequence>MERKVVVVCSIVIFLGLLAAATSFAAEATRIKRSQVQVNPPYQCVYPRSPAVHLGLTAALALVISQIMINVASGCICCRRTPQIPNSKWRVALVSFVLSWFTFVIAFLMLLTGAALNDQRNEDSVYFGFGDYYCFVVRPGVFAGAAILTLSSVAFGIVYYITLTEGKNDSNSGGDSSYPNQGGIVMGQPQIPRQSQDPVFVHEDTYVRRQFT</sequence>
<feature type="transmembrane region" description="Helical" evidence="7">
    <location>
        <begin position="136"/>
        <end position="161"/>
    </location>
</feature>
<keyword evidence="4 7" id="KW-1133">Transmembrane helix</keyword>
<dbReference type="Proteomes" id="UP001497480">
    <property type="component" value="Unassembled WGS sequence"/>
</dbReference>
<evidence type="ECO:0000313" key="8">
    <source>
        <dbReference type="EMBL" id="CAL0334254.1"/>
    </source>
</evidence>
<protein>
    <submittedName>
        <fullName evidence="8">Uncharacterized protein</fullName>
    </submittedName>
</protein>
<reference evidence="8 9" key="1">
    <citation type="submission" date="2024-03" db="EMBL/GenBank/DDBJ databases">
        <authorList>
            <person name="Martinez-Hernandez J."/>
        </authorList>
    </citation>
    <scope>NUCLEOTIDE SEQUENCE [LARGE SCALE GENOMIC DNA]</scope>
</reference>
<dbReference type="AlphaFoldDB" id="A0AAV1YKV5"/>
<dbReference type="Gene3D" id="1.20.210.10">
    <property type="entry name" value="Cytochrome c oxidase-like, subunit I domain"/>
    <property type="match status" value="1"/>
</dbReference>
<dbReference type="Pfam" id="PF06749">
    <property type="entry name" value="DUF1218"/>
    <property type="match status" value="1"/>
</dbReference>
<keyword evidence="2 7" id="KW-0812">Transmembrane</keyword>
<dbReference type="GO" id="GO:0012505">
    <property type="term" value="C:endomembrane system"/>
    <property type="evidence" value="ECO:0007669"/>
    <property type="project" value="UniProtKB-SubCell"/>
</dbReference>
<keyword evidence="9" id="KW-1185">Reference proteome</keyword>
<comment type="subcellular location">
    <subcellularLocation>
        <location evidence="1">Endomembrane system</location>
        <topology evidence="1">Multi-pass membrane protein</topology>
    </subcellularLocation>
</comment>
<dbReference type="InterPro" id="IPR052222">
    <property type="entry name" value="DESIGUAL"/>
</dbReference>
<accession>A0AAV1YKV5</accession>
<evidence type="ECO:0000256" key="4">
    <source>
        <dbReference type="ARBA" id="ARBA00022989"/>
    </source>
</evidence>
<evidence type="ECO:0000256" key="3">
    <source>
        <dbReference type="ARBA" id="ARBA00022729"/>
    </source>
</evidence>